<feature type="transmembrane region" description="Helical" evidence="7">
    <location>
        <begin position="488"/>
        <end position="510"/>
    </location>
</feature>
<dbReference type="EMBL" id="JAINUF010000013">
    <property type="protein sequence ID" value="KAJ8344000.1"/>
    <property type="molecule type" value="Genomic_DNA"/>
</dbReference>
<dbReference type="Proteomes" id="UP001152622">
    <property type="component" value="Chromosome 13"/>
</dbReference>
<evidence type="ECO:0000256" key="5">
    <source>
        <dbReference type="ARBA" id="ARBA00022989"/>
    </source>
</evidence>
<comment type="similarity">
    <text evidence="2">Belongs to the major facilitator superfamily.</text>
</comment>
<keyword evidence="4 7" id="KW-0812">Transmembrane</keyword>
<accession>A0A9Q1ES36</accession>
<dbReference type="InterPro" id="IPR036259">
    <property type="entry name" value="MFS_trans_sf"/>
</dbReference>
<gene>
    <name evidence="9" type="ORF">SKAU_G00313290</name>
</gene>
<dbReference type="InterPro" id="IPR020846">
    <property type="entry name" value="MFS_dom"/>
</dbReference>
<dbReference type="InterPro" id="IPR005829">
    <property type="entry name" value="Sugar_transporter_CS"/>
</dbReference>
<dbReference type="GO" id="GO:0016020">
    <property type="term" value="C:membrane"/>
    <property type="evidence" value="ECO:0007669"/>
    <property type="project" value="UniProtKB-SubCell"/>
</dbReference>
<evidence type="ECO:0000256" key="3">
    <source>
        <dbReference type="ARBA" id="ARBA00022448"/>
    </source>
</evidence>
<sequence length="545" mass="59350">MSRRISEVLGDSAREPLLPSRLEDSSLDSDAEGEVLFERKNTGDGEKRENKSSYEEAVEAAGFGSFHGFLLVVCGWANASDAVEILCVSFLLPTARCDLQLSSADMGLLTASIFLGMMVGGYMWGYLADQRGRKKVLVISLTVNGVFGALASLAPWFWLFLVLRFISGVGVGGSIPVIFSYFSEFQPRRRRGAMISALATFWMAGNILAAGLAWLVIPSTSSRFMLGSLDFQSWRLFVVLCSIPSLTSAFIFSLAMPESPKFLMEAGQEAAAMDVFQKMFDLNQRGSSKTFQITGLAMTSGSARDRAQVARGSESHQLTHLFKKSLEPIGQIFTKPLTTRSTVLMIIFFCISFGYYGLWMWFPELFKRTADGGSPCANTSHHSSPQSVENQSCYPVNTAVYMEGFITAASSLPGNVFTILLMDIVGGKILLSCSLLLSSISVFFIWVVKTKAQSLVMSCVFSAVSVISWNALDVVSTELYPTQLRSSALGFFTGVSRIAAIMGNLVFGQLVDSHCAVPVLLVSALLFTGGLTALRLPRTRQTELT</sequence>
<dbReference type="PROSITE" id="PS50850">
    <property type="entry name" value="MFS"/>
    <property type="match status" value="1"/>
</dbReference>
<evidence type="ECO:0000259" key="8">
    <source>
        <dbReference type="PROSITE" id="PS50850"/>
    </source>
</evidence>
<keyword evidence="3" id="KW-0813">Transport</keyword>
<dbReference type="FunFam" id="1.20.1250.20:FF:001499">
    <property type="entry name" value="Synaptic vesicle glycoprotein 2"/>
    <property type="match status" value="1"/>
</dbReference>
<keyword evidence="5 7" id="KW-1133">Transmembrane helix</keyword>
<evidence type="ECO:0000256" key="2">
    <source>
        <dbReference type="ARBA" id="ARBA00008335"/>
    </source>
</evidence>
<comment type="subcellular location">
    <subcellularLocation>
        <location evidence="1">Membrane</location>
        <topology evidence="1">Multi-pass membrane protein</topology>
    </subcellularLocation>
</comment>
<evidence type="ECO:0000256" key="4">
    <source>
        <dbReference type="ARBA" id="ARBA00022692"/>
    </source>
</evidence>
<keyword evidence="6 7" id="KW-0472">Membrane</keyword>
<keyword evidence="10" id="KW-1185">Reference proteome</keyword>
<protein>
    <recommendedName>
        <fullName evidence="8">Major facilitator superfamily (MFS) profile domain-containing protein</fullName>
    </recommendedName>
</protein>
<dbReference type="InterPro" id="IPR005828">
    <property type="entry name" value="MFS_sugar_transport-like"/>
</dbReference>
<feature type="domain" description="Major facilitator superfamily (MFS) profile" evidence="8">
    <location>
        <begin position="70"/>
        <end position="541"/>
    </location>
</feature>
<feature type="transmembrane region" description="Helical" evidence="7">
    <location>
        <begin position="454"/>
        <end position="476"/>
    </location>
</feature>
<feature type="transmembrane region" description="Helical" evidence="7">
    <location>
        <begin position="136"/>
        <end position="159"/>
    </location>
</feature>
<organism evidence="9 10">
    <name type="scientific">Synaphobranchus kaupii</name>
    <name type="common">Kaup's arrowtooth eel</name>
    <dbReference type="NCBI Taxonomy" id="118154"/>
    <lineage>
        <taxon>Eukaryota</taxon>
        <taxon>Metazoa</taxon>
        <taxon>Chordata</taxon>
        <taxon>Craniata</taxon>
        <taxon>Vertebrata</taxon>
        <taxon>Euteleostomi</taxon>
        <taxon>Actinopterygii</taxon>
        <taxon>Neopterygii</taxon>
        <taxon>Teleostei</taxon>
        <taxon>Anguilliformes</taxon>
        <taxon>Synaphobranchidae</taxon>
        <taxon>Synaphobranchus</taxon>
    </lineage>
</organism>
<feature type="transmembrane region" description="Helical" evidence="7">
    <location>
        <begin position="165"/>
        <end position="182"/>
    </location>
</feature>
<evidence type="ECO:0000256" key="7">
    <source>
        <dbReference type="SAM" id="Phobius"/>
    </source>
</evidence>
<dbReference type="PROSITE" id="PS00217">
    <property type="entry name" value="SUGAR_TRANSPORT_2"/>
    <property type="match status" value="1"/>
</dbReference>
<dbReference type="GO" id="GO:0022857">
    <property type="term" value="F:transmembrane transporter activity"/>
    <property type="evidence" value="ECO:0007669"/>
    <property type="project" value="InterPro"/>
</dbReference>
<dbReference type="Gene3D" id="1.20.1250.20">
    <property type="entry name" value="MFS general substrate transporter like domains"/>
    <property type="match status" value="1"/>
</dbReference>
<feature type="transmembrane region" description="Helical" evidence="7">
    <location>
        <begin position="106"/>
        <end position="124"/>
    </location>
</feature>
<evidence type="ECO:0000313" key="9">
    <source>
        <dbReference type="EMBL" id="KAJ8344000.1"/>
    </source>
</evidence>
<evidence type="ECO:0000256" key="6">
    <source>
        <dbReference type="ARBA" id="ARBA00023136"/>
    </source>
</evidence>
<name>A0A9Q1ES36_SYNKA</name>
<feature type="transmembrane region" description="Helical" evidence="7">
    <location>
        <begin position="516"/>
        <end position="536"/>
    </location>
</feature>
<feature type="transmembrane region" description="Helical" evidence="7">
    <location>
        <begin position="343"/>
        <end position="362"/>
    </location>
</feature>
<feature type="transmembrane region" description="Helical" evidence="7">
    <location>
        <begin position="429"/>
        <end position="448"/>
    </location>
</feature>
<evidence type="ECO:0000256" key="1">
    <source>
        <dbReference type="ARBA" id="ARBA00004141"/>
    </source>
</evidence>
<dbReference type="PANTHER" id="PTHR23511:SF34">
    <property type="entry name" value="SYNAPTIC VESICLE GLYCOPROTEIN 2"/>
    <property type="match status" value="1"/>
</dbReference>
<dbReference type="SUPFAM" id="SSF103473">
    <property type="entry name" value="MFS general substrate transporter"/>
    <property type="match status" value="1"/>
</dbReference>
<comment type="caution">
    <text evidence="9">The sequence shown here is derived from an EMBL/GenBank/DDBJ whole genome shotgun (WGS) entry which is preliminary data.</text>
</comment>
<dbReference type="AlphaFoldDB" id="A0A9Q1ES36"/>
<evidence type="ECO:0000313" key="10">
    <source>
        <dbReference type="Proteomes" id="UP001152622"/>
    </source>
</evidence>
<feature type="transmembrane region" description="Helical" evidence="7">
    <location>
        <begin position="237"/>
        <end position="255"/>
    </location>
</feature>
<feature type="transmembrane region" description="Helical" evidence="7">
    <location>
        <begin position="404"/>
        <end position="422"/>
    </location>
</feature>
<proteinExistence type="inferred from homology"/>
<reference evidence="9" key="1">
    <citation type="journal article" date="2023" name="Science">
        <title>Genome structures resolve the early diversification of teleost fishes.</title>
        <authorList>
            <person name="Parey E."/>
            <person name="Louis A."/>
            <person name="Montfort J."/>
            <person name="Bouchez O."/>
            <person name="Roques C."/>
            <person name="Iampietro C."/>
            <person name="Lluch J."/>
            <person name="Castinel A."/>
            <person name="Donnadieu C."/>
            <person name="Desvignes T."/>
            <person name="Floi Bucao C."/>
            <person name="Jouanno E."/>
            <person name="Wen M."/>
            <person name="Mejri S."/>
            <person name="Dirks R."/>
            <person name="Jansen H."/>
            <person name="Henkel C."/>
            <person name="Chen W.J."/>
            <person name="Zahm M."/>
            <person name="Cabau C."/>
            <person name="Klopp C."/>
            <person name="Thompson A.W."/>
            <person name="Robinson-Rechavi M."/>
            <person name="Braasch I."/>
            <person name="Lecointre G."/>
            <person name="Bobe J."/>
            <person name="Postlethwait J.H."/>
            <person name="Berthelot C."/>
            <person name="Roest Crollius H."/>
            <person name="Guiguen Y."/>
        </authorList>
    </citation>
    <scope>NUCLEOTIDE SEQUENCE</scope>
    <source>
        <strain evidence="9">WJC10195</strain>
    </source>
</reference>
<dbReference type="FunFam" id="1.20.1250.20:FF:000942">
    <property type="entry name" value="Synaptic vesicle glycoprotein 2"/>
    <property type="match status" value="1"/>
</dbReference>
<dbReference type="Pfam" id="PF00083">
    <property type="entry name" value="Sugar_tr"/>
    <property type="match status" value="1"/>
</dbReference>
<feature type="transmembrane region" description="Helical" evidence="7">
    <location>
        <begin position="194"/>
        <end position="217"/>
    </location>
</feature>
<dbReference type="PANTHER" id="PTHR23511">
    <property type="entry name" value="SYNAPTIC VESICLE GLYCOPROTEIN 2"/>
    <property type="match status" value="1"/>
</dbReference>
<dbReference type="OrthoDB" id="3936150at2759"/>